<comment type="caution">
    <text evidence="1">The sequence shown here is derived from an EMBL/GenBank/DDBJ whole genome shotgun (WGS) entry which is preliminary data.</text>
</comment>
<dbReference type="Proteomes" id="UP001165092">
    <property type="component" value="Unassembled WGS sequence"/>
</dbReference>
<proteinExistence type="predicted"/>
<evidence type="ECO:0000313" key="1">
    <source>
        <dbReference type="EMBL" id="GLU50528.1"/>
    </source>
</evidence>
<dbReference type="AlphaFoldDB" id="A0A9W6PBL1"/>
<protein>
    <submittedName>
        <fullName evidence="1">Uncharacterized protein</fullName>
    </submittedName>
</protein>
<gene>
    <name evidence="1" type="ORF">Nans01_48790</name>
</gene>
<reference evidence="1" key="1">
    <citation type="submission" date="2023-02" db="EMBL/GenBank/DDBJ databases">
        <title>Nocardiopsis ansamitocini NBRC 112285.</title>
        <authorList>
            <person name="Ichikawa N."/>
            <person name="Sato H."/>
            <person name="Tonouchi N."/>
        </authorList>
    </citation>
    <scope>NUCLEOTIDE SEQUENCE</scope>
    <source>
        <strain evidence="1">NBRC 112285</strain>
    </source>
</reference>
<name>A0A9W6PBL1_9ACTN</name>
<keyword evidence="2" id="KW-1185">Reference proteome</keyword>
<sequence length="141" mass="15240">MTREWSPTLPAGGIALAGLSIVGDGKDLEMRVDRPGRTRLVIPLSDAGVSTGEGVTLDVRRIDDRSLSLVYSAPTGLLLTDLHVRWDEDEWTMSLHDVLATLFGTVRPDSSPSPRLDACVRAEVSLSAGLTDRRTEEQGQA</sequence>
<dbReference type="RefSeq" id="WP_285762068.1">
    <property type="nucleotide sequence ID" value="NZ_BSQG01000018.1"/>
</dbReference>
<organism evidence="1 2">
    <name type="scientific">Nocardiopsis ansamitocini</name>
    <dbReference type="NCBI Taxonomy" id="1670832"/>
    <lineage>
        <taxon>Bacteria</taxon>
        <taxon>Bacillati</taxon>
        <taxon>Actinomycetota</taxon>
        <taxon>Actinomycetes</taxon>
        <taxon>Streptosporangiales</taxon>
        <taxon>Nocardiopsidaceae</taxon>
        <taxon>Nocardiopsis</taxon>
    </lineage>
</organism>
<accession>A0A9W6PBL1</accession>
<evidence type="ECO:0000313" key="2">
    <source>
        <dbReference type="Proteomes" id="UP001165092"/>
    </source>
</evidence>
<dbReference type="EMBL" id="BSQG01000018">
    <property type="protein sequence ID" value="GLU50528.1"/>
    <property type="molecule type" value="Genomic_DNA"/>
</dbReference>